<protein>
    <submittedName>
        <fullName evidence="1">Uncharacterized protein</fullName>
    </submittedName>
</protein>
<comment type="caution">
    <text evidence="1">The sequence shown here is derived from an EMBL/GenBank/DDBJ whole genome shotgun (WGS) entry which is preliminary data.</text>
</comment>
<proteinExistence type="predicted"/>
<sequence>MSAHELASLRIPSETCKGIYDNKKNATMVDAAAGAWETLDWNSCFWGGKVVCVDDPGEDLSCHYFNHPFKYDLARVWEAVTRHLKPSRCLITNNTDLNETGLGEGFLLTLTRGLFAAQWIHADLSNTTQQELHNELGLSFGLHYVDPACSGNYNVCQLPKDGCRCVEGRFVALA</sequence>
<dbReference type="AlphaFoldDB" id="A0A023B4X7"/>
<evidence type="ECO:0000313" key="1">
    <source>
        <dbReference type="EMBL" id="EZG57064.1"/>
    </source>
</evidence>
<dbReference type="VEuPathDB" id="CryptoDB:GNI_099560"/>
<dbReference type="EMBL" id="AFNH02000746">
    <property type="protein sequence ID" value="EZG57064.1"/>
    <property type="molecule type" value="Genomic_DNA"/>
</dbReference>
<accession>A0A023B4X7</accession>
<gene>
    <name evidence="1" type="ORF">GNI_099560</name>
</gene>
<dbReference type="RefSeq" id="XP_011131110.1">
    <property type="nucleotide sequence ID" value="XM_011132808.1"/>
</dbReference>
<feature type="non-terminal residue" evidence="1">
    <location>
        <position position="174"/>
    </location>
</feature>
<organism evidence="1 2">
    <name type="scientific">Gregarina niphandrodes</name>
    <name type="common">Septate eugregarine</name>
    <dbReference type="NCBI Taxonomy" id="110365"/>
    <lineage>
        <taxon>Eukaryota</taxon>
        <taxon>Sar</taxon>
        <taxon>Alveolata</taxon>
        <taxon>Apicomplexa</taxon>
        <taxon>Conoidasida</taxon>
        <taxon>Gregarinasina</taxon>
        <taxon>Eugregarinorida</taxon>
        <taxon>Gregarinidae</taxon>
        <taxon>Gregarina</taxon>
    </lineage>
</organism>
<dbReference type="GeneID" id="22913527"/>
<keyword evidence="2" id="KW-1185">Reference proteome</keyword>
<dbReference type="Proteomes" id="UP000019763">
    <property type="component" value="Unassembled WGS sequence"/>
</dbReference>
<reference evidence="1" key="1">
    <citation type="submission" date="2013-12" db="EMBL/GenBank/DDBJ databases">
        <authorList>
            <person name="Omoto C.K."/>
            <person name="Sibley D."/>
            <person name="Venepally P."/>
            <person name="Hadjithomas M."/>
            <person name="Karamycheva S."/>
            <person name="Brunk B."/>
            <person name="Roos D."/>
            <person name="Caler E."/>
            <person name="Lorenzi H."/>
        </authorList>
    </citation>
    <scope>NUCLEOTIDE SEQUENCE</scope>
</reference>
<name>A0A023B4X7_GRENI</name>
<evidence type="ECO:0000313" key="2">
    <source>
        <dbReference type="Proteomes" id="UP000019763"/>
    </source>
</evidence>